<proteinExistence type="predicted"/>
<dbReference type="AlphaFoldDB" id="A0A8J2L096"/>
<feature type="domain" description="CRAL-TRIO" evidence="2">
    <location>
        <begin position="57"/>
        <end position="176"/>
    </location>
</feature>
<comment type="caution">
    <text evidence="3">The sequence shown here is derived from an EMBL/GenBank/DDBJ whole genome shotgun (WGS) entry which is preliminary data.</text>
</comment>
<organism evidence="3 4">
    <name type="scientific">Allacma fusca</name>
    <dbReference type="NCBI Taxonomy" id="39272"/>
    <lineage>
        <taxon>Eukaryota</taxon>
        <taxon>Metazoa</taxon>
        <taxon>Ecdysozoa</taxon>
        <taxon>Arthropoda</taxon>
        <taxon>Hexapoda</taxon>
        <taxon>Collembola</taxon>
        <taxon>Symphypleona</taxon>
        <taxon>Sminthuridae</taxon>
        <taxon>Allacma</taxon>
    </lineage>
</organism>
<dbReference type="InterPro" id="IPR001251">
    <property type="entry name" value="CRAL-TRIO_dom"/>
</dbReference>
<dbReference type="EMBL" id="CAJVCH010540268">
    <property type="protein sequence ID" value="CAG7826569.1"/>
    <property type="molecule type" value="Genomic_DNA"/>
</dbReference>
<dbReference type="OrthoDB" id="1434354at2759"/>
<dbReference type="Proteomes" id="UP000708208">
    <property type="component" value="Unassembled WGS sequence"/>
</dbReference>
<accession>A0A8J2L096</accession>
<evidence type="ECO:0000256" key="1">
    <source>
        <dbReference type="SAM" id="SignalP"/>
    </source>
</evidence>
<evidence type="ECO:0000313" key="4">
    <source>
        <dbReference type="Proteomes" id="UP000708208"/>
    </source>
</evidence>
<feature type="signal peptide" evidence="1">
    <location>
        <begin position="1"/>
        <end position="24"/>
    </location>
</feature>
<dbReference type="Pfam" id="PF00650">
    <property type="entry name" value="CRAL_TRIO"/>
    <property type="match status" value="1"/>
</dbReference>
<sequence length="177" mass="20087">MISSNSAVILGIVSIVLLPIISLAQVTKEDLPAQLQYILESDLETWEPLPELSKAFPYYLSGFDSENRPIWVVEVGKWDIRTILERGEKWEKLFDKFMDKWLWRVINSTKTKATEDSPVTELDLIIDADGMDYRQLSSPKAVGYALKKLRTLAQALPMAHGMYIVNANFVAKNAINL</sequence>
<keyword evidence="4" id="KW-1185">Reference proteome</keyword>
<keyword evidence="1" id="KW-0732">Signal</keyword>
<name>A0A8J2L096_9HEXA</name>
<feature type="non-terminal residue" evidence="3">
    <location>
        <position position="1"/>
    </location>
</feature>
<feature type="chain" id="PRO_5035163665" description="CRAL-TRIO domain-containing protein" evidence="1">
    <location>
        <begin position="25"/>
        <end position="177"/>
    </location>
</feature>
<evidence type="ECO:0000259" key="2">
    <source>
        <dbReference type="Pfam" id="PF00650"/>
    </source>
</evidence>
<gene>
    <name evidence="3" type="ORF">AFUS01_LOCUS36616</name>
</gene>
<reference evidence="3" key="1">
    <citation type="submission" date="2021-06" db="EMBL/GenBank/DDBJ databases">
        <authorList>
            <person name="Hodson N. C."/>
            <person name="Mongue J. A."/>
            <person name="Jaron S. K."/>
        </authorList>
    </citation>
    <scope>NUCLEOTIDE SEQUENCE</scope>
</reference>
<evidence type="ECO:0000313" key="3">
    <source>
        <dbReference type="EMBL" id="CAG7826569.1"/>
    </source>
</evidence>
<protein>
    <recommendedName>
        <fullName evidence="2">CRAL-TRIO domain-containing protein</fullName>
    </recommendedName>
</protein>